<proteinExistence type="predicted"/>
<evidence type="ECO:0000313" key="2">
    <source>
        <dbReference type="Proteomes" id="UP001309876"/>
    </source>
</evidence>
<organism evidence="1 2">
    <name type="scientific">Lithohypha guttulata</name>
    <dbReference type="NCBI Taxonomy" id="1690604"/>
    <lineage>
        <taxon>Eukaryota</taxon>
        <taxon>Fungi</taxon>
        <taxon>Dikarya</taxon>
        <taxon>Ascomycota</taxon>
        <taxon>Pezizomycotina</taxon>
        <taxon>Eurotiomycetes</taxon>
        <taxon>Chaetothyriomycetidae</taxon>
        <taxon>Chaetothyriales</taxon>
        <taxon>Trichomeriaceae</taxon>
        <taxon>Lithohypha</taxon>
    </lineage>
</organism>
<name>A0AAN7SYW6_9EURO</name>
<accession>A0AAN7SYW6</accession>
<gene>
    <name evidence="1" type="ORF">LTR05_004477</name>
</gene>
<reference evidence="1 2" key="1">
    <citation type="submission" date="2023-08" db="EMBL/GenBank/DDBJ databases">
        <title>Black Yeasts Isolated from many extreme environments.</title>
        <authorList>
            <person name="Coleine C."/>
            <person name="Stajich J.E."/>
            <person name="Selbmann L."/>
        </authorList>
    </citation>
    <scope>NUCLEOTIDE SEQUENCE [LARGE SCALE GENOMIC DNA]</scope>
    <source>
        <strain evidence="1 2">CCFEE 5910</strain>
    </source>
</reference>
<sequence>MAQSTGQDNHKDFYYDNLSAFAGARTNPYAIQVATQICKDFKLSVNGQRRLNKALNDLPCVDAADPKLSFAWSMDHVIRNPRVHQYGYEHLTIIITLAECFHETYAAEVFYHMSKQALPRDRNTPHIYQWLDLLHFCNGILANDDFGLVVENFILLDPYSVVPGSKFSADRCLVPPESMAAALLALSELTCGKRESLTLRGGGAVGWMAALSELFFGLAVRIVSKDGNHLYGLESGAGLHLIYTEKPELILDHIFGHDFHVLEHEHSKVMYTAIGSAFRAIEDAKDNSSISVKQGPHASLANHAPYVSAGLLIEMLTSRLYGLQRGAARMERQLKLTPQEAAKLHLEQLRVLADQCRCTSCHEETAGQCGRITTRSKDVNNIEPGYCLPSIVTTIITIGLLLSRIVLEQPINPSREGVQLLYKLRSTRSPTSLSHDTTSSSPNNITAYYDNILTAPTGLICRMAVKLFAGGHLPPLGSDLLPAECVAIAHEGICAYAAELCNGRGLRKDYHGMVMVVNGGLAIRQKSYRLAVWSAAKPGGREGWQWEDIKLSHLDESGSGRLWMK</sequence>
<keyword evidence="2" id="KW-1185">Reference proteome</keyword>
<dbReference type="Proteomes" id="UP001309876">
    <property type="component" value="Unassembled WGS sequence"/>
</dbReference>
<dbReference type="EMBL" id="JAVRRJ010000004">
    <property type="protein sequence ID" value="KAK5085197.1"/>
    <property type="molecule type" value="Genomic_DNA"/>
</dbReference>
<comment type="caution">
    <text evidence="1">The sequence shown here is derived from an EMBL/GenBank/DDBJ whole genome shotgun (WGS) entry which is preliminary data.</text>
</comment>
<dbReference type="AlphaFoldDB" id="A0AAN7SYW6"/>
<evidence type="ECO:0000313" key="1">
    <source>
        <dbReference type="EMBL" id="KAK5085197.1"/>
    </source>
</evidence>
<protein>
    <submittedName>
        <fullName evidence="1">Uncharacterized protein</fullName>
    </submittedName>
</protein>